<comment type="caution">
    <text evidence="1">The sequence shown here is derived from an EMBL/GenBank/DDBJ whole genome shotgun (WGS) entry which is preliminary data.</text>
</comment>
<accession>A0A149RRY8</accession>
<evidence type="ECO:0000313" key="1">
    <source>
        <dbReference type="EMBL" id="KXV17107.1"/>
    </source>
</evidence>
<dbReference type="EMBL" id="LHZG01000180">
    <property type="protein sequence ID" value="KXV17107.1"/>
    <property type="molecule type" value="Genomic_DNA"/>
</dbReference>
<protein>
    <submittedName>
        <fullName evidence="1">Uncharacterized protein</fullName>
    </submittedName>
</protein>
<evidence type="ECO:0000313" key="2">
    <source>
        <dbReference type="Proteomes" id="UP000075655"/>
    </source>
</evidence>
<organism evidence="1 2">
    <name type="scientific">Gluconobacter oxydans</name>
    <name type="common">Gluconobacter suboxydans</name>
    <dbReference type="NCBI Taxonomy" id="442"/>
    <lineage>
        <taxon>Bacteria</taxon>
        <taxon>Pseudomonadati</taxon>
        <taxon>Pseudomonadota</taxon>
        <taxon>Alphaproteobacteria</taxon>
        <taxon>Acetobacterales</taxon>
        <taxon>Acetobacteraceae</taxon>
        <taxon>Gluconobacter</taxon>
    </lineage>
</organism>
<name>A0A149RRY8_GLUOY</name>
<sequence length="98" mass="10643">MMNEMKNPEIPPETDVWPHCVDTSAHSLLPAIDWNASCARLRVQQRRDMAARGSTLNAECGEDRFGCQSSSEGVKATVREDMAVGAINTEGDFGMGGE</sequence>
<dbReference type="Proteomes" id="UP000075655">
    <property type="component" value="Unassembled WGS sequence"/>
</dbReference>
<dbReference type="PATRIC" id="fig|442.8.peg.1128"/>
<proteinExistence type="predicted"/>
<gene>
    <name evidence="1" type="ORF">AD934_12610</name>
</gene>
<reference evidence="1 2" key="1">
    <citation type="submission" date="2015-06" db="EMBL/GenBank/DDBJ databases">
        <title>Improved classification and identification of acetic acid bacteria using matrix-assisted laser desorption/ionization time-of-flight mass spectrometry; Gluconobacter nephelii and Gluconobacter uchimurae are later heterotypic synonyms of Gluconobacter japonicus and Gluconobacter oxydans, respectively.</title>
        <authorList>
            <person name="Li L."/>
            <person name="Cleenwerck I."/>
            <person name="De Vuyst L."/>
            <person name="Vandamme P."/>
        </authorList>
    </citation>
    <scope>NUCLEOTIDE SEQUENCE [LARGE SCALE GENOMIC DNA]</scope>
    <source>
        <strain evidence="1 2">LMG 1676</strain>
    </source>
</reference>
<dbReference type="AlphaFoldDB" id="A0A149RRY8"/>